<name>A0AAN7Z9Y8_9PEZI</name>
<comment type="cofactor">
    <cofactor evidence="1 5">
        <name>heme</name>
        <dbReference type="ChEBI" id="CHEBI:30413"/>
    </cofactor>
</comment>
<keyword evidence="7" id="KW-0812">Transmembrane</keyword>
<keyword evidence="3 5" id="KW-0479">Metal-binding</keyword>
<dbReference type="Gene3D" id="1.10.630.10">
    <property type="entry name" value="Cytochrome P450"/>
    <property type="match status" value="1"/>
</dbReference>
<dbReference type="GO" id="GO:0016705">
    <property type="term" value="F:oxidoreductase activity, acting on paired donors, with incorporation or reduction of molecular oxygen"/>
    <property type="evidence" value="ECO:0007669"/>
    <property type="project" value="InterPro"/>
</dbReference>
<sequence length="531" mass="60013">MGDTASSLLPLSSWSWPAYVVVGLVAYLIAQGVYLVIYRLYFHPLAKFPGPKLGAATHWYEAYYDIFSQGGGQWTFQIRRLHEIYGPIVRINPDEIHIDDVEYYDIVYCNSAPNRPIDKTEKFRYRFSVPEATVQTGLAEVHRRRRAAIAPCFSKARIRSRNDDLQVIIDGISKRLSTEYAGTGKIINVNFMWSAMASDIITEIAFARPTDFSSAPDFTSPFAQAITQAVNASHVMTHFGFLVTMLNSLPDFILAIMTPSFKPVLRFRKEMAQYIQSFLDKKEIAAKEPSQPTIFHDALSADLPEEDMTLSRLQQEAMAVNGGAVETTSWALTVAVFHILNNPSIKSRLTAELTEAMPDPAKILHWNELEDLPYLSAVIMEEMNSSIVLALRLSFGSVQRLPRVNRLGTLQYKEWTIPPNTAVSMDAYHMHMNETVFPNPTEFQPDRWLGDPKGPGGLRPLSSYMVSFSRGARNCLGLNLAWMELYVGLATIFRRHELKLFETTRDDVDFIVDLARPMPKWGSKGVRILVN</sequence>
<dbReference type="EMBL" id="JAWHQM010000017">
    <property type="protein sequence ID" value="KAK5630921.1"/>
    <property type="molecule type" value="Genomic_DNA"/>
</dbReference>
<dbReference type="InterPro" id="IPR017972">
    <property type="entry name" value="Cyt_P450_CS"/>
</dbReference>
<dbReference type="InterPro" id="IPR036396">
    <property type="entry name" value="Cyt_P450_sf"/>
</dbReference>
<keyword evidence="6" id="KW-0503">Monooxygenase</keyword>
<keyword evidence="7" id="KW-1133">Transmembrane helix</keyword>
<dbReference type="GO" id="GO:0005506">
    <property type="term" value="F:iron ion binding"/>
    <property type="evidence" value="ECO:0007669"/>
    <property type="project" value="InterPro"/>
</dbReference>
<dbReference type="AlphaFoldDB" id="A0AAN7Z9Y8"/>
<dbReference type="GO" id="GO:0004497">
    <property type="term" value="F:monooxygenase activity"/>
    <property type="evidence" value="ECO:0007669"/>
    <property type="project" value="UniProtKB-KW"/>
</dbReference>
<keyword evidence="6" id="KW-0560">Oxidoreductase</keyword>
<dbReference type="GO" id="GO:0020037">
    <property type="term" value="F:heme binding"/>
    <property type="evidence" value="ECO:0007669"/>
    <property type="project" value="InterPro"/>
</dbReference>
<comment type="similarity">
    <text evidence="6">Belongs to the cytochrome P450 family.</text>
</comment>
<evidence type="ECO:0000256" key="4">
    <source>
        <dbReference type="ARBA" id="ARBA00023004"/>
    </source>
</evidence>
<evidence type="ECO:0000256" key="7">
    <source>
        <dbReference type="SAM" id="Phobius"/>
    </source>
</evidence>
<dbReference type="PROSITE" id="PS00086">
    <property type="entry name" value="CYTOCHROME_P450"/>
    <property type="match status" value="1"/>
</dbReference>
<protein>
    <recommendedName>
        <fullName evidence="10">Cytochrome P450</fullName>
    </recommendedName>
</protein>
<dbReference type="InterPro" id="IPR002401">
    <property type="entry name" value="Cyt_P450_E_grp-I"/>
</dbReference>
<feature type="transmembrane region" description="Helical" evidence="7">
    <location>
        <begin position="16"/>
        <end position="37"/>
    </location>
</feature>
<dbReference type="PRINTS" id="PR00463">
    <property type="entry name" value="EP450I"/>
</dbReference>
<evidence type="ECO:0000256" key="2">
    <source>
        <dbReference type="ARBA" id="ARBA00022617"/>
    </source>
</evidence>
<comment type="caution">
    <text evidence="8">The sequence shown here is derived from an EMBL/GenBank/DDBJ whole genome shotgun (WGS) entry which is preliminary data.</text>
</comment>
<organism evidence="8 9">
    <name type="scientific">Xylaria bambusicola</name>
    <dbReference type="NCBI Taxonomy" id="326684"/>
    <lineage>
        <taxon>Eukaryota</taxon>
        <taxon>Fungi</taxon>
        <taxon>Dikarya</taxon>
        <taxon>Ascomycota</taxon>
        <taxon>Pezizomycotina</taxon>
        <taxon>Sordariomycetes</taxon>
        <taxon>Xylariomycetidae</taxon>
        <taxon>Xylariales</taxon>
        <taxon>Xylariaceae</taxon>
        <taxon>Xylaria</taxon>
    </lineage>
</organism>
<dbReference type="Proteomes" id="UP001305414">
    <property type="component" value="Unassembled WGS sequence"/>
</dbReference>
<evidence type="ECO:0000313" key="9">
    <source>
        <dbReference type="Proteomes" id="UP001305414"/>
    </source>
</evidence>
<accession>A0AAN7Z9Y8</accession>
<dbReference type="PANTHER" id="PTHR24305:SF231">
    <property type="entry name" value="P450, PUTATIVE (EUROFUNG)-RELATED"/>
    <property type="match status" value="1"/>
</dbReference>
<evidence type="ECO:0000313" key="8">
    <source>
        <dbReference type="EMBL" id="KAK5630921.1"/>
    </source>
</evidence>
<dbReference type="InterPro" id="IPR050121">
    <property type="entry name" value="Cytochrome_P450_monoxygenase"/>
</dbReference>
<gene>
    <name evidence="8" type="ORF">RRF57_006636</name>
</gene>
<reference evidence="8 9" key="1">
    <citation type="submission" date="2023-10" db="EMBL/GenBank/DDBJ databases">
        <title>Draft genome sequence of Xylaria bambusicola isolate GMP-LS, the root and basal stem rot pathogen of sugarcane in Indonesia.</title>
        <authorList>
            <person name="Selvaraj P."/>
            <person name="Muralishankar V."/>
            <person name="Muruganantham S."/>
            <person name="Sp S."/>
            <person name="Haryani S."/>
            <person name="Lau K.J.X."/>
            <person name="Naqvi N.I."/>
        </authorList>
    </citation>
    <scope>NUCLEOTIDE SEQUENCE [LARGE SCALE GENOMIC DNA]</scope>
    <source>
        <strain evidence="8">GMP-LS</strain>
    </source>
</reference>
<dbReference type="CDD" id="cd11062">
    <property type="entry name" value="CYP58-like"/>
    <property type="match status" value="1"/>
</dbReference>
<keyword evidence="4 5" id="KW-0408">Iron</keyword>
<keyword evidence="7" id="KW-0472">Membrane</keyword>
<evidence type="ECO:0008006" key="10">
    <source>
        <dbReference type="Google" id="ProtNLM"/>
    </source>
</evidence>
<evidence type="ECO:0000256" key="1">
    <source>
        <dbReference type="ARBA" id="ARBA00001971"/>
    </source>
</evidence>
<keyword evidence="9" id="KW-1185">Reference proteome</keyword>
<dbReference type="Pfam" id="PF00067">
    <property type="entry name" value="p450"/>
    <property type="match status" value="1"/>
</dbReference>
<keyword evidence="2 5" id="KW-0349">Heme</keyword>
<proteinExistence type="inferred from homology"/>
<feature type="binding site" description="axial binding residue" evidence="5">
    <location>
        <position position="475"/>
    </location>
    <ligand>
        <name>heme</name>
        <dbReference type="ChEBI" id="CHEBI:30413"/>
    </ligand>
    <ligandPart>
        <name>Fe</name>
        <dbReference type="ChEBI" id="CHEBI:18248"/>
    </ligandPart>
</feature>
<evidence type="ECO:0000256" key="5">
    <source>
        <dbReference type="PIRSR" id="PIRSR602401-1"/>
    </source>
</evidence>
<dbReference type="InterPro" id="IPR001128">
    <property type="entry name" value="Cyt_P450"/>
</dbReference>
<evidence type="ECO:0000256" key="6">
    <source>
        <dbReference type="RuleBase" id="RU000461"/>
    </source>
</evidence>
<evidence type="ECO:0000256" key="3">
    <source>
        <dbReference type="ARBA" id="ARBA00022723"/>
    </source>
</evidence>
<dbReference type="SUPFAM" id="SSF48264">
    <property type="entry name" value="Cytochrome P450"/>
    <property type="match status" value="1"/>
</dbReference>
<dbReference type="PANTHER" id="PTHR24305">
    <property type="entry name" value="CYTOCHROME P450"/>
    <property type="match status" value="1"/>
</dbReference>